<dbReference type="Gramene" id="PRQ36397">
    <property type="protein sequence ID" value="PRQ36397"/>
    <property type="gene ID" value="RchiOBHm_Chr4g0391071"/>
</dbReference>
<dbReference type="PANTHER" id="PTHR31672">
    <property type="entry name" value="BNACNNG10540D PROTEIN"/>
    <property type="match status" value="1"/>
</dbReference>
<dbReference type="EMBL" id="PDCK01000042">
    <property type="protein sequence ID" value="PRQ36397.1"/>
    <property type="molecule type" value="Genomic_DNA"/>
</dbReference>
<comment type="caution">
    <text evidence="2">The sequence shown here is derived from an EMBL/GenBank/DDBJ whole genome shotgun (WGS) entry which is preliminary data.</text>
</comment>
<dbReference type="AlphaFoldDB" id="A0A2P6QQG5"/>
<evidence type="ECO:0000313" key="3">
    <source>
        <dbReference type="Proteomes" id="UP000238479"/>
    </source>
</evidence>
<dbReference type="STRING" id="74649.A0A2P6QQG5"/>
<dbReference type="InterPro" id="IPR050796">
    <property type="entry name" value="SCF_F-box_component"/>
</dbReference>
<dbReference type="SMART" id="SM00256">
    <property type="entry name" value="FBOX"/>
    <property type="match status" value="1"/>
</dbReference>
<dbReference type="PROSITE" id="PS50181">
    <property type="entry name" value="FBOX"/>
    <property type="match status" value="1"/>
</dbReference>
<sequence>MEVILDGSLPSEILVETLSRLPFQSLRQFRFVCKSWRTLISSSYFLIKHTRVTVGDRSRLKFLYGLDPPRFIHYEALLNKDGPVAPRKLVAPMCVKEDDNRYSYRLIGSCNGLICLYCEDTHEDTTEEEDTTDEVIQLHLCSVDLVVWNPCTRDACRLSGPTLPTLLGSVFVGAFSGFGYDSTTQDYKVIVEFTDSDPDISASASASPTRIAIFSLKTSSWRLVECQKHYELFGNGWLVNGTLHWLETKYREKRCPLTSQNICSRIISFDLAKETFQEVATLTNIFDKECDHELSVGIGTTMGNCLFVYVHDRHNHNYNVGFAYTIWVMKEYGIEKSWTKLVQIPSDMFHGGFTCYPKPKWMLENDEVLIILEEDDMYDEVALYNPKENTLRTVLQDYCFWWGSTFYTDTLVSPKNIW</sequence>
<evidence type="ECO:0000259" key="1">
    <source>
        <dbReference type="PROSITE" id="PS50181"/>
    </source>
</evidence>
<accession>A0A2P6QQG5</accession>
<dbReference type="Proteomes" id="UP000238479">
    <property type="component" value="Chromosome 4"/>
</dbReference>
<dbReference type="InterPro" id="IPR006527">
    <property type="entry name" value="F-box-assoc_dom_typ1"/>
</dbReference>
<dbReference type="Pfam" id="PF07734">
    <property type="entry name" value="FBA_1"/>
    <property type="match status" value="1"/>
</dbReference>
<feature type="domain" description="F-box" evidence="1">
    <location>
        <begin position="3"/>
        <end position="49"/>
    </location>
</feature>
<dbReference type="Gene3D" id="1.20.1280.50">
    <property type="match status" value="1"/>
</dbReference>
<dbReference type="OMA" id="ECDHELS"/>
<dbReference type="SUPFAM" id="SSF81383">
    <property type="entry name" value="F-box domain"/>
    <property type="match status" value="1"/>
</dbReference>
<dbReference type="NCBIfam" id="TIGR01640">
    <property type="entry name" value="F_box_assoc_1"/>
    <property type="match status" value="1"/>
</dbReference>
<gene>
    <name evidence="2" type="ORF">RchiOBHm_Chr4g0391071</name>
</gene>
<reference evidence="2 3" key="1">
    <citation type="journal article" date="2018" name="Nat. Genet.">
        <title>The Rosa genome provides new insights in the design of modern roses.</title>
        <authorList>
            <person name="Bendahmane M."/>
        </authorList>
    </citation>
    <scope>NUCLEOTIDE SEQUENCE [LARGE SCALE GENOMIC DNA]</scope>
    <source>
        <strain evidence="3">cv. Old Blush</strain>
    </source>
</reference>
<dbReference type="Pfam" id="PF00646">
    <property type="entry name" value="F-box"/>
    <property type="match status" value="1"/>
</dbReference>
<proteinExistence type="predicted"/>
<organism evidence="2 3">
    <name type="scientific">Rosa chinensis</name>
    <name type="common">China rose</name>
    <dbReference type="NCBI Taxonomy" id="74649"/>
    <lineage>
        <taxon>Eukaryota</taxon>
        <taxon>Viridiplantae</taxon>
        <taxon>Streptophyta</taxon>
        <taxon>Embryophyta</taxon>
        <taxon>Tracheophyta</taxon>
        <taxon>Spermatophyta</taxon>
        <taxon>Magnoliopsida</taxon>
        <taxon>eudicotyledons</taxon>
        <taxon>Gunneridae</taxon>
        <taxon>Pentapetalae</taxon>
        <taxon>rosids</taxon>
        <taxon>fabids</taxon>
        <taxon>Rosales</taxon>
        <taxon>Rosaceae</taxon>
        <taxon>Rosoideae</taxon>
        <taxon>Rosoideae incertae sedis</taxon>
        <taxon>Rosa</taxon>
    </lineage>
</organism>
<dbReference type="InterPro" id="IPR001810">
    <property type="entry name" value="F-box_dom"/>
</dbReference>
<dbReference type="PANTHER" id="PTHR31672:SF10">
    <property type="entry name" value="F-BOX DOMAIN-CONTAINING PROTEIN"/>
    <property type="match status" value="1"/>
</dbReference>
<evidence type="ECO:0000313" key="2">
    <source>
        <dbReference type="EMBL" id="PRQ36397.1"/>
    </source>
</evidence>
<dbReference type="InterPro" id="IPR036047">
    <property type="entry name" value="F-box-like_dom_sf"/>
</dbReference>
<dbReference type="InterPro" id="IPR017451">
    <property type="entry name" value="F-box-assoc_interact_dom"/>
</dbReference>
<dbReference type="OrthoDB" id="591557at2759"/>
<name>A0A2P6QQG5_ROSCH</name>
<protein>
    <submittedName>
        <fullName evidence="2">Putative F-box domain-containing protein</fullName>
    </submittedName>
</protein>
<dbReference type="CDD" id="cd22157">
    <property type="entry name" value="F-box_AtFBW1-like"/>
    <property type="match status" value="1"/>
</dbReference>
<keyword evidence="3" id="KW-1185">Reference proteome</keyword>